<dbReference type="EMBL" id="MT631367">
    <property type="protein sequence ID" value="QNO48970.1"/>
    <property type="molecule type" value="Genomic_DNA"/>
</dbReference>
<dbReference type="Gene3D" id="3.10.310.10">
    <property type="entry name" value="Diaminopimelate Epimerase, Chain A, domain 1"/>
    <property type="match status" value="2"/>
</dbReference>
<evidence type="ECO:0000313" key="3">
    <source>
        <dbReference type="EMBL" id="QNO48970.1"/>
    </source>
</evidence>
<sequence>MRNECMKIFQVDSFTSKPFTGNPAGVCILSGNIPDFDMLKIANEMNLPETAFLQEKDGGYDLRWFTPQAEVELCGHATLASAHVLWEIGALDPDEIASFDTISGRLTAKKNGAWIDLDFPAEYETNTDAPVELARALGVKLKYVGKNRFDYLVEAESEEKVRDMKPDFDLLKKVSCRGVIVTSKADAGRYDFVSRFFAPAIGVDEDPVTGSAHCCLGPYWESRLKKSEFEAFQMSERGGVVRVKVVPKSNRVILGGRAVTVIKGELVYRG</sequence>
<dbReference type="AlphaFoldDB" id="A0A7G9YLT6"/>
<dbReference type="PIRSF" id="PIRSF016184">
    <property type="entry name" value="PhzC_PhzF"/>
    <property type="match status" value="1"/>
</dbReference>
<dbReference type="SUPFAM" id="SSF54506">
    <property type="entry name" value="Diaminopimelate epimerase-like"/>
    <property type="match status" value="1"/>
</dbReference>
<accession>A0A7G9YLT6</accession>
<dbReference type="PANTHER" id="PTHR13774">
    <property type="entry name" value="PHENAZINE BIOSYNTHESIS PROTEIN"/>
    <property type="match status" value="1"/>
</dbReference>
<comment type="similarity">
    <text evidence="1">Belongs to the PhzF family.</text>
</comment>
<dbReference type="InterPro" id="IPR003719">
    <property type="entry name" value="Phenazine_PhzF-like"/>
</dbReference>
<evidence type="ECO:0000256" key="2">
    <source>
        <dbReference type="ARBA" id="ARBA00023235"/>
    </source>
</evidence>
<evidence type="ECO:0000256" key="1">
    <source>
        <dbReference type="ARBA" id="ARBA00008270"/>
    </source>
</evidence>
<organism evidence="3">
    <name type="scientific">Candidatus Methanogaster sp. ANME-2c ERB4</name>
    <dbReference type="NCBI Taxonomy" id="2759911"/>
    <lineage>
        <taxon>Archaea</taxon>
        <taxon>Methanobacteriati</taxon>
        <taxon>Methanobacteriota</taxon>
        <taxon>Stenosarchaea group</taxon>
        <taxon>Methanomicrobia</taxon>
        <taxon>Methanosarcinales</taxon>
        <taxon>ANME-2 cluster</taxon>
        <taxon>Candidatus Methanogasteraceae</taxon>
        <taxon>Candidatus Methanogaster</taxon>
    </lineage>
</organism>
<keyword evidence="2" id="KW-0413">Isomerase</keyword>
<reference evidence="3" key="1">
    <citation type="submission" date="2020-06" db="EMBL/GenBank/DDBJ databases">
        <title>Unique genomic features of the anaerobic methanotrophic archaea.</title>
        <authorList>
            <person name="Chadwick G.L."/>
            <person name="Skennerton C.T."/>
            <person name="Laso-Perez R."/>
            <person name="Leu A.O."/>
            <person name="Speth D.R."/>
            <person name="Yu H."/>
            <person name="Morgan-Lang C."/>
            <person name="Hatzenpichler R."/>
            <person name="Goudeau D."/>
            <person name="Malmstrom R."/>
            <person name="Brazelton W.J."/>
            <person name="Woyke T."/>
            <person name="Hallam S.J."/>
            <person name="Tyson G.W."/>
            <person name="Wegener G."/>
            <person name="Boetius A."/>
            <person name="Orphan V."/>
        </authorList>
    </citation>
    <scope>NUCLEOTIDE SEQUENCE</scope>
</reference>
<proteinExistence type="inferred from homology"/>
<dbReference type="Pfam" id="PF02567">
    <property type="entry name" value="PhzC-PhzF"/>
    <property type="match status" value="1"/>
</dbReference>
<protein>
    <recommendedName>
        <fullName evidence="4">Isomerase YddE</fullName>
    </recommendedName>
</protein>
<dbReference type="PANTHER" id="PTHR13774:SF17">
    <property type="entry name" value="PHENAZINE BIOSYNTHESIS-LIKE DOMAIN-CONTAINING PROTEIN"/>
    <property type="match status" value="1"/>
</dbReference>
<evidence type="ECO:0008006" key="4">
    <source>
        <dbReference type="Google" id="ProtNLM"/>
    </source>
</evidence>
<dbReference type="GO" id="GO:0016853">
    <property type="term" value="F:isomerase activity"/>
    <property type="evidence" value="ECO:0007669"/>
    <property type="project" value="UniProtKB-KW"/>
</dbReference>
<dbReference type="GO" id="GO:0005737">
    <property type="term" value="C:cytoplasm"/>
    <property type="evidence" value="ECO:0007669"/>
    <property type="project" value="TreeGrafter"/>
</dbReference>
<dbReference type="NCBIfam" id="TIGR00654">
    <property type="entry name" value="PhzF_family"/>
    <property type="match status" value="1"/>
</dbReference>
<name>A0A7G9YLT6_9EURY</name>
<gene>
    <name evidence="3" type="ORF">OEPDFBKK_00046</name>
</gene>